<evidence type="ECO:0000256" key="6">
    <source>
        <dbReference type="ARBA" id="ARBA00022619"/>
    </source>
</evidence>
<dbReference type="PIRSF" id="PIRSF006769">
    <property type="entry name" value="RibD"/>
    <property type="match status" value="1"/>
</dbReference>
<dbReference type="KEGG" id="nio:NITINOP_2181"/>
<dbReference type="InterPro" id="IPR002125">
    <property type="entry name" value="CMP_dCMP_dom"/>
</dbReference>
<evidence type="ECO:0000256" key="5">
    <source>
        <dbReference type="ARBA" id="ARBA00007417"/>
    </source>
</evidence>
<feature type="binding site" evidence="16">
    <location>
        <position position="76"/>
    </location>
    <ligand>
        <name>Zn(2+)</name>
        <dbReference type="ChEBI" id="CHEBI:29105"/>
        <note>catalytic</note>
    </ligand>
</feature>
<dbReference type="NCBIfam" id="TIGR00227">
    <property type="entry name" value="ribD_Cterm"/>
    <property type="match status" value="1"/>
</dbReference>
<name>A0A0S4KRQ7_9BACT</name>
<dbReference type="InterPro" id="IPR002734">
    <property type="entry name" value="RibDG_C"/>
</dbReference>
<evidence type="ECO:0000256" key="13">
    <source>
        <dbReference type="PIRNR" id="PIRNR006769"/>
    </source>
</evidence>
<dbReference type="PANTHER" id="PTHR38011">
    <property type="entry name" value="DIHYDROFOLATE REDUCTASE FAMILY PROTEIN (AFU_ORTHOLOGUE AFUA_8G06820)"/>
    <property type="match status" value="1"/>
</dbReference>
<evidence type="ECO:0000256" key="12">
    <source>
        <dbReference type="ARBA" id="ARBA00023268"/>
    </source>
</evidence>
<feature type="domain" description="CMP/dCMP-type deaminase" evidence="17">
    <location>
        <begin position="2"/>
        <end position="125"/>
    </location>
</feature>
<evidence type="ECO:0000256" key="8">
    <source>
        <dbReference type="ARBA" id="ARBA00022801"/>
    </source>
</evidence>
<comment type="pathway">
    <text evidence="2 13">Cofactor biosynthesis; riboflavin biosynthesis; 5-amino-6-(D-ribitylamino)uracil from GTP: step 2/4.</text>
</comment>
<dbReference type="GO" id="GO:0008835">
    <property type="term" value="F:diaminohydroxyphosphoribosylaminopyrimidine deaminase activity"/>
    <property type="evidence" value="ECO:0007669"/>
    <property type="project" value="UniProtKB-EC"/>
</dbReference>
<protein>
    <recommendedName>
        <fullName evidence="13">Riboflavin biosynthesis protein RibD</fullName>
    </recommendedName>
    <domain>
        <recommendedName>
            <fullName evidence="13">Diaminohydroxyphosphoribosylaminopyrimidine deaminase</fullName>
            <shortName evidence="13">DRAP deaminase</shortName>
            <ecNumber evidence="13">3.5.4.26</ecNumber>
        </recommendedName>
        <alternativeName>
            <fullName evidence="13">Riboflavin-specific deaminase</fullName>
        </alternativeName>
    </domain>
    <domain>
        <recommendedName>
            <fullName evidence="13">5-amino-6-(5-phosphoribosylamino)uracil reductase</fullName>
            <ecNumber evidence="13">1.1.1.193</ecNumber>
        </recommendedName>
        <alternativeName>
            <fullName evidence="13">HTP reductase</fullName>
        </alternativeName>
    </domain>
</protein>
<keyword evidence="10 13" id="KW-0521">NADP</keyword>
<feature type="binding site" evidence="15">
    <location>
        <position position="186"/>
    </location>
    <ligand>
        <name>substrate</name>
    </ligand>
</feature>
<evidence type="ECO:0000256" key="11">
    <source>
        <dbReference type="ARBA" id="ARBA00023002"/>
    </source>
</evidence>
<dbReference type="InterPro" id="IPR011549">
    <property type="entry name" value="RibD_C"/>
</dbReference>
<evidence type="ECO:0000256" key="1">
    <source>
        <dbReference type="ARBA" id="ARBA00002151"/>
    </source>
</evidence>
<feature type="binding site" evidence="16">
    <location>
        <position position="51"/>
    </location>
    <ligand>
        <name>Zn(2+)</name>
        <dbReference type="ChEBI" id="CHEBI:29105"/>
        <note>catalytic</note>
    </ligand>
</feature>
<dbReference type="InterPro" id="IPR004794">
    <property type="entry name" value="Eubact_RibD"/>
</dbReference>
<feature type="binding site" evidence="15">
    <location>
        <position position="206"/>
    </location>
    <ligand>
        <name>substrate</name>
    </ligand>
</feature>
<evidence type="ECO:0000256" key="16">
    <source>
        <dbReference type="PIRSR" id="PIRSR006769-3"/>
    </source>
</evidence>
<keyword evidence="6 13" id="KW-0686">Riboflavin biosynthesis</keyword>
<evidence type="ECO:0000313" key="19">
    <source>
        <dbReference type="Proteomes" id="UP000066284"/>
    </source>
</evidence>
<comment type="catalytic activity">
    <reaction evidence="13">
        <text>2,5-diamino-6-hydroxy-4-(5-phosphoribosylamino)-pyrimidine + H2O + H(+) = 5-amino-6-(5-phospho-D-ribosylamino)uracil + NH4(+)</text>
        <dbReference type="Rhea" id="RHEA:21868"/>
        <dbReference type="ChEBI" id="CHEBI:15377"/>
        <dbReference type="ChEBI" id="CHEBI:15378"/>
        <dbReference type="ChEBI" id="CHEBI:28938"/>
        <dbReference type="ChEBI" id="CHEBI:58453"/>
        <dbReference type="ChEBI" id="CHEBI:58614"/>
        <dbReference type="EC" id="3.5.4.26"/>
    </reaction>
</comment>
<dbReference type="PANTHER" id="PTHR38011:SF7">
    <property type="entry name" value="2,5-DIAMINO-6-RIBOSYLAMINO-4(3H)-PYRIMIDINONE 5'-PHOSPHATE REDUCTASE"/>
    <property type="match status" value="1"/>
</dbReference>
<feature type="binding site" evidence="15">
    <location>
        <position position="170"/>
    </location>
    <ligand>
        <name>substrate</name>
    </ligand>
</feature>
<sequence length="369" mass="39370">MTRDLDFMALALRLAEKGRGTAGPNPMVGAVVVREGRIVGRGFHLRPGLPHAEILALRQAGDLAAGATLYVTLEPCCHQKKRTPPCVPAVIGSGIRRVVVAMTDPNPSVRGRGVAALRRAGLAVTVGVARQEAEELNRAYSHWMKTKRPYVTLKAGMTLDGKIATATGESRWITGQPSRREVHRLRREVDAVLVGVGTVMRDDSSLTARTGPRLARLAERQPLRIVVDSRLRIPPNARILAQQEAAKTVVATTALADPVRKRALLERGIEVLTLPVVGGSVSLAALMSDLGRRGIISVLLEGGGKLNAAMLKARLVQRVRLYVAPLLLGGDDAKSLIGGKGPARLASATRLRHLTTRAVGGDLVVEGDL</sequence>
<dbReference type="PROSITE" id="PS51747">
    <property type="entry name" value="CYT_DCMP_DEAMINASES_2"/>
    <property type="match status" value="1"/>
</dbReference>
<dbReference type="NCBIfam" id="TIGR00326">
    <property type="entry name" value="eubact_ribD"/>
    <property type="match status" value="1"/>
</dbReference>
<dbReference type="SUPFAM" id="SSF53597">
    <property type="entry name" value="Dihydrofolate reductase-like"/>
    <property type="match status" value="1"/>
</dbReference>
<keyword evidence="19" id="KW-1185">Reference proteome</keyword>
<keyword evidence="8 13" id="KW-0378">Hydrolase</keyword>
<comment type="function">
    <text evidence="1 13">Converts 2,5-diamino-6-(ribosylamino)-4(3h)-pyrimidinone 5'-phosphate into 5-amino-6-(ribosylamino)-2,4(1h,3h)-pyrimidinedione 5'-phosphate.</text>
</comment>
<dbReference type="EC" id="3.5.4.26" evidence="13"/>
<evidence type="ECO:0000259" key="17">
    <source>
        <dbReference type="PROSITE" id="PS51747"/>
    </source>
</evidence>
<feature type="binding site" evidence="15">
    <location>
        <position position="198"/>
    </location>
    <ligand>
        <name>NADP(+)</name>
        <dbReference type="ChEBI" id="CHEBI:58349"/>
    </ligand>
</feature>
<evidence type="ECO:0000256" key="10">
    <source>
        <dbReference type="ARBA" id="ARBA00022857"/>
    </source>
</evidence>
<comment type="similarity">
    <text evidence="4 13">In the N-terminal section; belongs to the cytidine and deoxycytidylate deaminase family.</text>
</comment>
<dbReference type="InterPro" id="IPR024072">
    <property type="entry name" value="DHFR-like_dom_sf"/>
</dbReference>
<feature type="binding site" evidence="15">
    <location>
        <position position="229"/>
    </location>
    <ligand>
        <name>NADP(+)</name>
        <dbReference type="ChEBI" id="CHEBI:58349"/>
    </ligand>
</feature>
<accession>A0A0S4KRQ7</accession>
<comment type="catalytic activity">
    <reaction evidence="13">
        <text>5-amino-6-(5-phospho-D-ribitylamino)uracil + NADP(+) = 5-amino-6-(5-phospho-D-ribosylamino)uracil + NADPH + H(+)</text>
        <dbReference type="Rhea" id="RHEA:17845"/>
        <dbReference type="ChEBI" id="CHEBI:15378"/>
        <dbReference type="ChEBI" id="CHEBI:57783"/>
        <dbReference type="ChEBI" id="CHEBI:58349"/>
        <dbReference type="ChEBI" id="CHEBI:58421"/>
        <dbReference type="ChEBI" id="CHEBI:58453"/>
        <dbReference type="EC" id="1.1.1.193"/>
    </reaction>
</comment>
<dbReference type="Proteomes" id="UP000066284">
    <property type="component" value="Chromosome 1"/>
</dbReference>
<proteinExistence type="inferred from homology"/>
<comment type="pathway">
    <text evidence="3 13">Cofactor biosynthesis; riboflavin biosynthesis; 5-amino-6-(D-ribitylamino)uracil from GTP: step 3/4.</text>
</comment>
<keyword evidence="9 13" id="KW-0862">Zinc</keyword>
<dbReference type="RefSeq" id="WP_062485282.1">
    <property type="nucleotide sequence ID" value="NZ_LN885086.1"/>
</dbReference>
<dbReference type="AlphaFoldDB" id="A0A0S4KRQ7"/>
<evidence type="ECO:0000256" key="3">
    <source>
        <dbReference type="ARBA" id="ARBA00004910"/>
    </source>
</evidence>
<feature type="binding site" evidence="15">
    <location>
        <begin position="303"/>
        <end position="309"/>
    </location>
    <ligand>
        <name>NADP(+)</name>
        <dbReference type="ChEBI" id="CHEBI:58349"/>
    </ligand>
</feature>
<dbReference type="FunFam" id="3.40.140.10:FF:000025">
    <property type="entry name" value="Riboflavin biosynthesis protein RibD"/>
    <property type="match status" value="1"/>
</dbReference>
<evidence type="ECO:0000313" key="18">
    <source>
        <dbReference type="EMBL" id="CUQ67153.1"/>
    </source>
</evidence>
<dbReference type="Pfam" id="PF01872">
    <property type="entry name" value="RibD_C"/>
    <property type="match status" value="1"/>
</dbReference>
<feature type="binding site" evidence="15">
    <location>
        <position position="172"/>
    </location>
    <ligand>
        <name>NADP(+)</name>
        <dbReference type="ChEBI" id="CHEBI:58349"/>
    </ligand>
</feature>
<dbReference type="InterPro" id="IPR016193">
    <property type="entry name" value="Cytidine_deaminase-like"/>
</dbReference>
<comment type="similarity">
    <text evidence="5 13">In the C-terminal section; belongs to the HTP reductase family.</text>
</comment>
<feature type="binding site" evidence="15">
    <location>
        <position position="209"/>
    </location>
    <ligand>
        <name>substrate</name>
    </ligand>
</feature>
<dbReference type="CDD" id="cd01284">
    <property type="entry name" value="Riboflavin_deaminase-reductase"/>
    <property type="match status" value="1"/>
</dbReference>
<dbReference type="UniPathway" id="UPA00275">
    <property type="reaction ID" value="UER00401"/>
</dbReference>
<evidence type="ECO:0000256" key="4">
    <source>
        <dbReference type="ARBA" id="ARBA00005259"/>
    </source>
</evidence>
<evidence type="ECO:0000256" key="14">
    <source>
        <dbReference type="PIRSR" id="PIRSR006769-1"/>
    </source>
</evidence>
<feature type="binding site" evidence="15">
    <location>
        <position position="202"/>
    </location>
    <ligand>
        <name>NADP(+)</name>
        <dbReference type="ChEBI" id="CHEBI:58349"/>
    </ligand>
</feature>
<evidence type="ECO:0000256" key="9">
    <source>
        <dbReference type="ARBA" id="ARBA00022833"/>
    </source>
</evidence>
<keyword evidence="11 13" id="KW-0560">Oxidoreductase</keyword>
<keyword evidence="7 13" id="KW-0479">Metal-binding</keyword>
<evidence type="ECO:0000256" key="7">
    <source>
        <dbReference type="ARBA" id="ARBA00022723"/>
    </source>
</evidence>
<comment type="cofactor">
    <cofactor evidence="13 16">
        <name>Zn(2+)</name>
        <dbReference type="ChEBI" id="CHEBI:29105"/>
    </cofactor>
    <text evidence="13 16">Binds 1 zinc ion.</text>
</comment>
<dbReference type="STRING" id="1715989.NITINOP_2181"/>
<feature type="binding site" evidence="15">
    <location>
        <position position="301"/>
    </location>
    <ligand>
        <name>substrate</name>
    </ligand>
</feature>
<reference evidence="19" key="1">
    <citation type="submission" date="2015-09" db="EMBL/GenBank/DDBJ databases">
        <authorList>
            <person name="Daims H."/>
        </authorList>
    </citation>
    <scope>NUCLEOTIDE SEQUENCE [LARGE SCALE GENOMIC DNA]</scope>
</reference>
<dbReference type="EC" id="1.1.1.193" evidence="13"/>
<dbReference type="GO" id="GO:0046872">
    <property type="term" value="F:metal ion binding"/>
    <property type="evidence" value="ECO:0007669"/>
    <property type="project" value="UniProtKB-KW"/>
</dbReference>
<dbReference type="SUPFAM" id="SSF53927">
    <property type="entry name" value="Cytidine deaminase-like"/>
    <property type="match status" value="1"/>
</dbReference>
<dbReference type="OrthoDB" id="9800865at2"/>
<feature type="binding site" evidence="16">
    <location>
        <position position="86"/>
    </location>
    <ligand>
        <name>Zn(2+)</name>
        <dbReference type="ChEBI" id="CHEBI:29105"/>
        <note>catalytic</note>
    </ligand>
</feature>
<dbReference type="EMBL" id="LN885086">
    <property type="protein sequence ID" value="CUQ67153.1"/>
    <property type="molecule type" value="Genomic_DNA"/>
</dbReference>
<feature type="binding site" evidence="15">
    <location>
        <position position="156"/>
    </location>
    <ligand>
        <name>NADP(+)</name>
        <dbReference type="ChEBI" id="CHEBI:58349"/>
    </ligand>
</feature>
<gene>
    <name evidence="18" type="primary">ribD</name>
    <name evidence="18" type="ORF">NITINOP_2181</name>
</gene>
<organism evidence="18 19">
    <name type="scientific">Candidatus Nitrospira inopinata</name>
    <dbReference type="NCBI Taxonomy" id="1715989"/>
    <lineage>
        <taxon>Bacteria</taxon>
        <taxon>Pseudomonadati</taxon>
        <taxon>Nitrospirota</taxon>
        <taxon>Nitrospiria</taxon>
        <taxon>Nitrospirales</taxon>
        <taxon>Nitrospiraceae</taxon>
        <taxon>Nitrospira</taxon>
    </lineage>
</organism>
<evidence type="ECO:0000256" key="15">
    <source>
        <dbReference type="PIRSR" id="PIRSR006769-2"/>
    </source>
</evidence>
<feature type="active site" description="Proton donor" evidence="14">
    <location>
        <position position="53"/>
    </location>
</feature>
<dbReference type="GO" id="GO:0009231">
    <property type="term" value="P:riboflavin biosynthetic process"/>
    <property type="evidence" value="ECO:0007669"/>
    <property type="project" value="UniProtKB-UniPathway"/>
</dbReference>
<dbReference type="GO" id="GO:0050661">
    <property type="term" value="F:NADP binding"/>
    <property type="evidence" value="ECO:0007669"/>
    <property type="project" value="InterPro"/>
</dbReference>
<dbReference type="Gene3D" id="3.40.140.10">
    <property type="entry name" value="Cytidine Deaminase, domain 2"/>
    <property type="match status" value="1"/>
</dbReference>
<dbReference type="InterPro" id="IPR050765">
    <property type="entry name" value="Riboflavin_Biosynth_HTPR"/>
</dbReference>
<dbReference type="Pfam" id="PF00383">
    <property type="entry name" value="dCMP_cyt_deam_1"/>
    <property type="match status" value="1"/>
</dbReference>
<dbReference type="GO" id="GO:0008703">
    <property type="term" value="F:5-amino-6-(5-phosphoribosylamino)uracil reductase activity"/>
    <property type="evidence" value="ECO:0007669"/>
    <property type="project" value="UniProtKB-EC"/>
</dbReference>
<evidence type="ECO:0000256" key="2">
    <source>
        <dbReference type="ARBA" id="ARBA00004882"/>
    </source>
</evidence>
<dbReference type="Gene3D" id="3.40.430.10">
    <property type="entry name" value="Dihydrofolate Reductase, subunit A"/>
    <property type="match status" value="1"/>
</dbReference>
<keyword evidence="12" id="KW-0511">Multifunctional enzyme</keyword>